<dbReference type="InterPro" id="IPR019734">
    <property type="entry name" value="TPR_rpt"/>
</dbReference>
<dbReference type="eggNOG" id="COG0457">
    <property type="taxonomic scope" value="Bacteria"/>
</dbReference>
<dbReference type="Gene3D" id="1.25.40.10">
    <property type="entry name" value="Tetratricopeptide repeat domain"/>
    <property type="match status" value="1"/>
</dbReference>
<evidence type="ECO:0000313" key="1">
    <source>
        <dbReference type="EMBL" id="KFI60511.1"/>
    </source>
</evidence>
<dbReference type="AlphaFoldDB" id="A0A087AP11"/>
<sequence length="833" mass="90968">MDQDPAVIKLPLFSKTSKLAAIPGQSEGVTYGVVWDACRDPEHGFGYVAELLPGRRARLLAWLAADGKVYSCDRPLTGLAGLRPSLELAQWQDRKGQGAIRVPDPNGGGQPVIVGEYQTTWDKRYGFVNPTRDPGRFFLTRNWELRYFLAVSWLTFVHIPQTQGVAAGSGGGRIGEVILNLLDGPLPDALDALIWRGTTQQGQASGFERFAARQLVEAGAADVRAIAAEHNVTLVRLGSTSLFWLRFDDDVSPEQRATLLAVEAALNRLWFVEWAAGAADGGTGMLHAFDERFCAQAAQGALREISRNAGAVAQRERADNPYRTIRGAEGARGGIWDVSTRFVDTCERLKLPFRLEYRFDTDLDAGVMAVRFTVPSADAFPASRMGERGWYDARAGRPACAATYAIRLAGLMTQVAFASSVRVMAVDVTAHEDGLAGRSLLSLGFDRTPFLMEALPPLKDGRLDNPIFDDDPLAVLNVLKPVRHAVRFAGDRGLCEITPLPVHASLVAKRQEVWRDWRPLPEPLRGLLRADTVAELDVMHDDAVVGDDEVRAILEENEESPLIASVQLEAVLSRIGEIGLDEQGRLPLYCAYPMARLIVSLDSGMGAGSVLPDAEPLRSADTRYWKAPDAAYGAHLWLSRFARQEGDADRGLAEALQCLSLAPTTARAYIEVAVCHAEQEQYAQAAETLTQGLRVALLPGDFLYMYYRLAYALWRIGRTNEAVACYTMVLREPNTALAETARGELAELRQQIDDTRPPMALAEAEQVLYAANIPVSPTETALDAMAAVAVGLTDAGVPMAAHDAVWLMSRHMRNSDVYDSMAASLRDGVADRS</sequence>
<dbReference type="SUPFAM" id="SSF48452">
    <property type="entry name" value="TPR-like"/>
    <property type="match status" value="1"/>
</dbReference>
<dbReference type="RefSeq" id="WP_051917149.1">
    <property type="nucleotide sequence ID" value="NZ_JGYX01000005.1"/>
</dbReference>
<dbReference type="OrthoDB" id="3237872at2"/>
<reference evidence="1 2" key="1">
    <citation type="submission" date="2014-03" db="EMBL/GenBank/DDBJ databases">
        <title>Genomics of Bifidobacteria.</title>
        <authorList>
            <person name="Ventura M."/>
            <person name="Milani C."/>
            <person name="Lugli G.A."/>
        </authorList>
    </citation>
    <scope>NUCLEOTIDE SEQUENCE [LARGE SCALE GENOMIC DNA]</scope>
    <source>
        <strain evidence="1 2">LMG 11586</strain>
    </source>
</reference>
<accession>A0A087AP11</accession>
<gene>
    <name evidence="1" type="ORF">BIGA_1104</name>
</gene>
<keyword evidence="2" id="KW-1185">Reference proteome</keyword>
<name>A0A087AP11_9BIFI</name>
<organism evidence="1 2">
    <name type="scientific">Bifidobacterium pullorum subsp. gallinarum</name>
    <dbReference type="NCBI Taxonomy" id="78344"/>
    <lineage>
        <taxon>Bacteria</taxon>
        <taxon>Bacillati</taxon>
        <taxon>Actinomycetota</taxon>
        <taxon>Actinomycetes</taxon>
        <taxon>Bifidobacteriales</taxon>
        <taxon>Bifidobacteriaceae</taxon>
        <taxon>Bifidobacterium</taxon>
    </lineage>
</organism>
<dbReference type="Pfam" id="PF13181">
    <property type="entry name" value="TPR_8"/>
    <property type="match status" value="1"/>
</dbReference>
<dbReference type="EMBL" id="JGYX01000005">
    <property type="protein sequence ID" value="KFI60511.1"/>
    <property type="molecule type" value="Genomic_DNA"/>
</dbReference>
<comment type="caution">
    <text evidence="1">The sequence shown here is derived from an EMBL/GenBank/DDBJ whole genome shotgun (WGS) entry which is preliminary data.</text>
</comment>
<proteinExistence type="predicted"/>
<dbReference type="InterPro" id="IPR011990">
    <property type="entry name" value="TPR-like_helical_dom_sf"/>
</dbReference>
<evidence type="ECO:0000313" key="2">
    <source>
        <dbReference type="Proteomes" id="UP000029046"/>
    </source>
</evidence>
<protein>
    <submittedName>
        <fullName evidence="1">Uncharacterized protein</fullName>
    </submittedName>
</protein>
<dbReference type="Proteomes" id="UP000029046">
    <property type="component" value="Unassembled WGS sequence"/>
</dbReference>